<proteinExistence type="predicted"/>
<reference evidence="1 2" key="1">
    <citation type="submission" date="2019-06" db="EMBL/GenBank/DDBJ databases">
        <title>Whole genome shotgun sequence of Glutamicibacter uratoxydans NBRC 15515.</title>
        <authorList>
            <person name="Hosoyama A."/>
            <person name="Uohara A."/>
            <person name="Ohji S."/>
            <person name="Ichikawa N."/>
        </authorList>
    </citation>
    <scope>NUCLEOTIDE SEQUENCE [LARGE SCALE GENOMIC DNA]</scope>
    <source>
        <strain evidence="1 2">NBRC 15515</strain>
    </source>
</reference>
<dbReference type="Proteomes" id="UP000316612">
    <property type="component" value="Unassembled WGS sequence"/>
</dbReference>
<keyword evidence="2" id="KW-1185">Reference proteome</keyword>
<organism evidence="1 2">
    <name type="scientific">Glutamicibacter uratoxydans</name>
    <name type="common">Arthrobacter uratoxydans</name>
    <dbReference type="NCBI Taxonomy" id="43667"/>
    <lineage>
        <taxon>Bacteria</taxon>
        <taxon>Bacillati</taxon>
        <taxon>Actinomycetota</taxon>
        <taxon>Actinomycetes</taxon>
        <taxon>Micrococcales</taxon>
        <taxon>Micrococcaceae</taxon>
        <taxon>Glutamicibacter</taxon>
    </lineage>
</organism>
<dbReference type="EMBL" id="BJNY01000039">
    <property type="protein sequence ID" value="GED07989.1"/>
    <property type="molecule type" value="Genomic_DNA"/>
</dbReference>
<comment type="caution">
    <text evidence="1">The sequence shown here is derived from an EMBL/GenBank/DDBJ whole genome shotgun (WGS) entry which is preliminary data.</text>
</comment>
<evidence type="ECO:0000313" key="1">
    <source>
        <dbReference type="EMBL" id="GED07989.1"/>
    </source>
</evidence>
<evidence type="ECO:0000313" key="2">
    <source>
        <dbReference type="Proteomes" id="UP000316612"/>
    </source>
</evidence>
<gene>
    <name evidence="1" type="ORF">AUR04nite_35210</name>
</gene>
<sequence>MPRVDEKSSQFCVPYVPCHNGDDTHYPHQIDSFVPHTNYLNNRYAEINVCDKGTTMSTKRHITYERVQYQCYRRKCSE</sequence>
<name>A0A4Y4DRM0_GLUUR</name>
<protein>
    <submittedName>
        <fullName evidence="1">Uncharacterized protein</fullName>
    </submittedName>
</protein>
<accession>A0A4Y4DRM0</accession>
<dbReference type="AlphaFoldDB" id="A0A4Y4DRM0"/>